<dbReference type="Pfam" id="PF01083">
    <property type="entry name" value="Cutinase"/>
    <property type="match status" value="1"/>
</dbReference>
<dbReference type="EMBL" id="MCFA01000066">
    <property type="protein sequence ID" value="ORY10986.1"/>
    <property type="molecule type" value="Genomic_DNA"/>
</dbReference>
<protein>
    <recommendedName>
        <fullName evidence="3">cutinase</fullName>
        <ecNumber evidence="3">3.1.1.74</ecNumber>
    </recommendedName>
</protein>
<dbReference type="InterPro" id="IPR000675">
    <property type="entry name" value="Cutinase/axe"/>
</dbReference>
<accession>A0A1Y1ZL83</accession>
<dbReference type="InterPro" id="IPR029058">
    <property type="entry name" value="AB_hydrolase_fold"/>
</dbReference>
<dbReference type="GO" id="GO:0016052">
    <property type="term" value="P:carbohydrate catabolic process"/>
    <property type="evidence" value="ECO:0007669"/>
    <property type="project" value="TreeGrafter"/>
</dbReference>
<evidence type="ECO:0000313" key="11">
    <source>
        <dbReference type="EMBL" id="ORY10986.1"/>
    </source>
</evidence>
<evidence type="ECO:0000256" key="7">
    <source>
        <dbReference type="ARBA" id="ARBA00022801"/>
    </source>
</evidence>
<proteinExistence type="inferred from homology"/>
<evidence type="ECO:0000256" key="9">
    <source>
        <dbReference type="ARBA" id="ARBA00034045"/>
    </source>
</evidence>
<dbReference type="OrthoDB" id="2975078at2759"/>
<dbReference type="STRING" id="1231657.A0A1Y1ZL83"/>
<evidence type="ECO:0000256" key="2">
    <source>
        <dbReference type="ARBA" id="ARBA00007534"/>
    </source>
</evidence>
<evidence type="ECO:0000256" key="4">
    <source>
        <dbReference type="ARBA" id="ARBA00022487"/>
    </source>
</evidence>
<dbReference type="SUPFAM" id="SSF53474">
    <property type="entry name" value="alpha/beta-Hydrolases"/>
    <property type="match status" value="1"/>
</dbReference>
<sequence>MPIVLAKFPSSSPNQLLRIIRALPLGAVAPNALEKILTPLQQDLAKAVNIDTTRSDVGLITGPPFIDALAKQLGEKSLSVQGVDNPAIFAGFSRNGSNSVPSMTKFIEQAISSYCQGALVVRGTAASLPTETMAKINSVLTFSDPGNQLTVCHENDAVCSDEFITVDHLMHGEDANTAANFVIQKSQGGAGP</sequence>
<comment type="caution">
    <text evidence="11">The sequence shown here is derived from an EMBL/GenBank/DDBJ whole genome shotgun (WGS) entry which is preliminary data.</text>
</comment>
<evidence type="ECO:0000313" key="12">
    <source>
        <dbReference type="Proteomes" id="UP000193144"/>
    </source>
</evidence>
<evidence type="ECO:0000256" key="6">
    <source>
        <dbReference type="ARBA" id="ARBA00022729"/>
    </source>
</evidence>
<comment type="subcellular location">
    <subcellularLocation>
        <location evidence="1">Secreted</location>
    </subcellularLocation>
</comment>
<dbReference type="GO" id="GO:0005576">
    <property type="term" value="C:extracellular region"/>
    <property type="evidence" value="ECO:0007669"/>
    <property type="project" value="UniProtKB-SubCell"/>
</dbReference>
<dbReference type="SMART" id="SM01110">
    <property type="entry name" value="Cutinase"/>
    <property type="match status" value="1"/>
</dbReference>
<keyword evidence="5" id="KW-0964">Secreted</keyword>
<dbReference type="PANTHER" id="PTHR48250:SF3">
    <property type="entry name" value="CUTINASE 1-RELATED"/>
    <property type="match status" value="1"/>
</dbReference>
<dbReference type="EC" id="3.1.1.74" evidence="3"/>
<keyword evidence="8 10" id="KW-1015">Disulfide bond</keyword>
<dbReference type="PANTHER" id="PTHR48250">
    <property type="entry name" value="CUTINASE 2-RELATED"/>
    <property type="match status" value="1"/>
</dbReference>
<dbReference type="Proteomes" id="UP000193144">
    <property type="component" value="Unassembled WGS sequence"/>
</dbReference>
<dbReference type="InterPro" id="IPR011150">
    <property type="entry name" value="Cutinase_monf"/>
</dbReference>
<evidence type="ECO:0000256" key="1">
    <source>
        <dbReference type="ARBA" id="ARBA00004613"/>
    </source>
</evidence>
<keyword evidence="7" id="KW-0378">Hydrolase</keyword>
<keyword evidence="4" id="KW-0719">Serine esterase</keyword>
<evidence type="ECO:0000256" key="5">
    <source>
        <dbReference type="ARBA" id="ARBA00022525"/>
    </source>
</evidence>
<evidence type="ECO:0000256" key="8">
    <source>
        <dbReference type="ARBA" id="ARBA00023157"/>
    </source>
</evidence>
<dbReference type="Gene3D" id="3.40.50.1820">
    <property type="entry name" value="alpha/beta hydrolase"/>
    <property type="match status" value="1"/>
</dbReference>
<organism evidence="11 12">
    <name type="scientific">Clohesyomyces aquaticus</name>
    <dbReference type="NCBI Taxonomy" id="1231657"/>
    <lineage>
        <taxon>Eukaryota</taxon>
        <taxon>Fungi</taxon>
        <taxon>Dikarya</taxon>
        <taxon>Ascomycota</taxon>
        <taxon>Pezizomycotina</taxon>
        <taxon>Dothideomycetes</taxon>
        <taxon>Pleosporomycetidae</taxon>
        <taxon>Pleosporales</taxon>
        <taxon>Lindgomycetaceae</taxon>
        <taxon>Clohesyomyces</taxon>
    </lineage>
</organism>
<dbReference type="AlphaFoldDB" id="A0A1Y1ZL83"/>
<comment type="catalytic activity">
    <reaction evidence="9">
        <text>cutin + H2O = cutin monomers.</text>
        <dbReference type="EC" id="3.1.1.74"/>
    </reaction>
</comment>
<feature type="disulfide bond" evidence="10">
    <location>
        <begin position="152"/>
        <end position="159"/>
    </location>
</feature>
<comment type="similarity">
    <text evidence="2">Belongs to the cutinase family.</text>
</comment>
<keyword evidence="6" id="KW-0732">Signal</keyword>
<evidence type="ECO:0000256" key="3">
    <source>
        <dbReference type="ARBA" id="ARBA00013095"/>
    </source>
</evidence>
<dbReference type="GO" id="GO:0050525">
    <property type="term" value="F:cutinase activity"/>
    <property type="evidence" value="ECO:0007669"/>
    <property type="project" value="UniProtKB-EC"/>
</dbReference>
<reference evidence="11 12" key="1">
    <citation type="submission" date="2016-07" db="EMBL/GenBank/DDBJ databases">
        <title>Pervasive Adenine N6-methylation of Active Genes in Fungi.</title>
        <authorList>
            <consortium name="DOE Joint Genome Institute"/>
            <person name="Mondo S.J."/>
            <person name="Dannebaum R.O."/>
            <person name="Kuo R.C."/>
            <person name="Labutti K."/>
            <person name="Haridas S."/>
            <person name="Kuo A."/>
            <person name="Salamov A."/>
            <person name="Ahrendt S.R."/>
            <person name="Lipzen A."/>
            <person name="Sullivan W."/>
            <person name="Andreopoulos W.B."/>
            <person name="Clum A."/>
            <person name="Lindquist E."/>
            <person name="Daum C."/>
            <person name="Ramamoorthy G.K."/>
            <person name="Gryganskyi A."/>
            <person name="Culley D."/>
            <person name="Magnuson J.K."/>
            <person name="James T.Y."/>
            <person name="O'Malley M.A."/>
            <person name="Stajich J.E."/>
            <person name="Spatafora J.W."/>
            <person name="Visel A."/>
            <person name="Grigoriev I.V."/>
        </authorList>
    </citation>
    <scope>NUCLEOTIDE SEQUENCE [LARGE SCALE GENOMIC DNA]</scope>
    <source>
        <strain evidence="11 12">CBS 115471</strain>
    </source>
</reference>
<keyword evidence="12" id="KW-1185">Reference proteome</keyword>
<name>A0A1Y1ZL83_9PLEO</name>
<gene>
    <name evidence="11" type="ORF">BCR34DRAFT_625041</name>
</gene>
<evidence type="ECO:0000256" key="10">
    <source>
        <dbReference type="PIRSR" id="PIRSR611150-2"/>
    </source>
</evidence>